<dbReference type="GO" id="GO:0005975">
    <property type="term" value="P:carbohydrate metabolic process"/>
    <property type="evidence" value="ECO:0007669"/>
    <property type="project" value="InterPro"/>
</dbReference>
<dbReference type="PROSITE" id="PS51677">
    <property type="entry name" value="NODB"/>
    <property type="match status" value="1"/>
</dbReference>
<proteinExistence type="predicted"/>
<dbReference type="Pfam" id="PF01522">
    <property type="entry name" value="Polysacc_deac_1"/>
    <property type="match status" value="1"/>
</dbReference>
<accession>A0A941IDV7</accession>
<dbReference type="SUPFAM" id="SSF88713">
    <property type="entry name" value="Glycoside hydrolase/deacetylase"/>
    <property type="match status" value="1"/>
</dbReference>
<name>A0A941IDV7_9BACI</name>
<reference evidence="2" key="1">
    <citation type="submission" date="2021-04" db="EMBL/GenBank/DDBJ databases">
        <title>Isolation and polyphasic classification of algal microorganism.</title>
        <authorList>
            <person name="Wang S."/>
        </authorList>
    </citation>
    <scope>NUCLEOTIDE SEQUENCE</scope>
    <source>
        <strain evidence="2">720a</strain>
    </source>
</reference>
<dbReference type="PANTHER" id="PTHR10587">
    <property type="entry name" value="GLYCOSYL TRANSFERASE-RELATED"/>
    <property type="match status" value="1"/>
</dbReference>
<dbReference type="CDD" id="cd10917">
    <property type="entry name" value="CE4_NodB_like_6s_7s"/>
    <property type="match status" value="1"/>
</dbReference>
<evidence type="ECO:0000313" key="3">
    <source>
        <dbReference type="Proteomes" id="UP000675284"/>
    </source>
</evidence>
<dbReference type="InterPro" id="IPR002509">
    <property type="entry name" value="NODB_dom"/>
</dbReference>
<feature type="domain" description="NodB homology" evidence="1">
    <location>
        <begin position="50"/>
        <end position="233"/>
    </location>
</feature>
<sequence length="243" mass="27655">MKLLRYSLLFYITLLTIIIFCRVSIADVSNYPLQINYPNIMMYQGKTHQKVIALTFDDGPDQQYTPKILDILKREGVPATFFLMGARVSKYPNVARRIVEDGHSVGNHSFWHPQLTKTSVNRMKWEIKSTEKQILLATGVSSTLFRAPYGDISEKFVQELGNMGYKGIGWSIDTEDWKELSNTDISQTVLNLAHPGAIVLMHSAGHSSQDLTGTVESLKNMITILKRRGYRFVTIPELWNLNN</sequence>
<dbReference type="GO" id="GO:0016810">
    <property type="term" value="F:hydrolase activity, acting on carbon-nitrogen (but not peptide) bonds"/>
    <property type="evidence" value="ECO:0007669"/>
    <property type="project" value="InterPro"/>
</dbReference>
<evidence type="ECO:0000313" key="2">
    <source>
        <dbReference type="EMBL" id="MBR7797505.1"/>
    </source>
</evidence>
<gene>
    <name evidence="2" type="ORF">KCX74_15855</name>
</gene>
<protein>
    <submittedName>
        <fullName evidence="2">Polysaccharide deacetylase family protein</fullName>
    </submittedName>
</protein>
<dbReference type="RefSeq" id="WP_121604911.1">
    <property type="nucleotide sequence ID" value="NZ_JAGSOT010000057.1"/>
</dbReference>
<comment type="caution">
    <text evidence="2">The sequence shown here is derived from an EMBL/GenBank/DDBJ whole genome shotgun (WGS) entry which is preliminary data.</text>
</comment>
<dbReference type="Proteomes" id="UP000675284">
    <property type="component" value="Unassembled WGS sequence"/>
</dbReference>
<dbReference type="Gene3D" id="3.20.20.370">
    <property type="entry name" value="Glycoside hydrolase/deacetylase"/>
    <property type="match status" value="1"/>
</dbReference>
<dbReference type="InterPro" id="IPR050248">
    <property type="entry name" value="Polysacc_deacetylase_ArnD"/>
</dbReference>
<dbReference type="InterPro" id="IPR011330">
    <property type="entry name" value="Glyco_hydro/deAcase_b/a-brl"/>
</dbReference>
<evidence type="ECO:0000259" key="1">
    <source>
        <dbReference type="PROSITE" id="PS51677"/>
    </source>
</evidence>
<dbReference type="AlphaFoldDB" id="A0A941IDV7"/>
<keyword evidence="3" id="KW-1185">Reference proteome</keyword>
<organism evidence="2 3">
    <name type="scientific">Virgibacillus salarius</name>
    <dbReference type="NCBI Taxonomy" id="447199"/>
    <lineage>
        <taxon>Bacteria</taxon>
        <taxon>Bacillati</taxon>
        <taxon>Bacillota</taxon>
        <taxon>Bacilli</taxon>
        <taxon>Bacillales</taxon>
        <taxon>Bacillaceae</taxon>
        <taxon>Virgibacillus</taxon>
    </lineage>
</organism>
<dbReference type="EMBL" id="JAGSOT010000057">
    <property type="protein sequence ID" value="MBR7797505.1"/>
    <property type="molecule type" value="Genomic_DNA"/>
</dbReference>